<evidence type="ECO:0000313" key="1">
    <source>
        <dbReference type="Proteomes" id="UP000790787"/>
    </source>
</evidence>
<evidence type="ECO:0000313" key="2">
    <source>
        <dbReference type="RefSeq" id="XP_075084145.1"/>
    </source>
</evidence>
<reference evidence="2" key="2">
    <citation type="submission" date="2025-08" db="UniProtKB">
        <authorList>
            <consortium name="RefSeq"/>
        </authorList>
    </citation>
    <scope>IDENTIFICATION</scope>
    <source>
        <tissue evidence="2">Leaf</tissue>
    </source>
</reference>
<name>A0AC58SGP4_TOBAC</name>
<gene>
    <name evidence="2" type="primary">LOC142167850</name>
</gene>
<dbReference type="RefSeq" id="XP_075084145.1">
    <property type="nucleotide sequence ID" value="XM_075228044.1"/>
</dbReference>
<proteinExistence type="predicted"/>
<keyword evidence="1" id="KW-1185">Reference proteome</keyword>
<accession>A0AC58SGP4</accession>
<reference evidence="1" key="1">
    <citation type="journal article" date="2014" name="Nat. Commun.">
        <title>The tobacco genome sequence and its comparison with those of tomato and potato.</title>
        <authorList>
            <person name="Sierro N."/>
            <person name="Battey J.N."/>
            <person name="Ouadi S."/>
            <person name="Bakaher N."/>
            <person name="Bovet L."/>
            <person name="Willig A."/>
            <person name="Goepfert S."/>
            <person name="Peitsch M.C."/>
            <person name="Ivanov N.V."/>
        </authorList>
    </citation>
    <scope>NUCLEOTIDE SEQUENCE [LARGE SCALE GENOMIC DNA]</scope>
</reference>
<organism evidence="1 2">
    <name type="scientific">Nicotiana tabacum</name>
    <name type="common">Common tobacco</name>
    <dbReference type="NCBI Taxonomy" id="4097"/>
    <lineage>
        <taxon>Eukaryota</taxon>
        <taxon>Viridiplantae</taxon>
        <taxon>Streptophyta</taxon>
        <taxon>Embryophyta</taxon>
        <taxon>Tracheophyta</taxon>
        <taxon>Spermatophyta</taxon>
        <taxon>Magnoliopsida</taxon>
        <taxon>eudicotyledons</taxon>
        <taxon>Gunneridae</taxon>
        <taxon>Pentapetalae</taxon>
        <taxon>asterids</taxon>
        <taxon>lamiids</taxon>
        <taxon>Solanales</taxon>
        <taxon>Solanaceae</taxon>
        <taxon>Nicotianoideae</taxon>
        <taxon>Nicotianeae</taxon>
        <taxon>Nicotiana</taxon>
    </lineage>
</organism>
<protein>
    <submittedName>
        <fullName evidence="2">Uncharacterized protein LOC142167850</fullName>
    </submittedName>
</protein>
<sequence length="194" mass="20784">MQSTRSLSSSVGEHPASSAAFDVAISHSSIPSASSPPSPTPVTATSLSSSFTLPPATSSPMAASDHEEGISLPQSLVHGNFGKNYAAPSEDPHRRRNVTLSVSTGCNLLSRPMELANYVKPLASKKDWKKIQTLSGECLSNDAMYNAIAVNFLASESLQRLIREKEGLTSKRDQLLVERDQTILSLSELETRAT</sequence>
<dbReference type="Proteomes" id="UP000790787">
    <property type="component" value="Chromosome 13"/>
</dbReference>